<comment type="caution">
    <text evidence="15">The sequence shown here is derived from an EMBL/GenBank/DDBJ whole genome shotgun (WGS) entry which is preliminary data.</text>
</comment>
<dbReference type="SUPFAM" id="SSF53732">
    <property type="entry name" value="Aconitase iron-sulfur domain"/>
    <property type="match status" value="1"/>
</dbReference>
<dbReference type="OrthoDB" id="9802769at2"/>
<dbReference type="NCBIfam" id="TIGR00170">
    <property type="entry name" value="leuC"/>
    <property type="match status" value="1"/>
</dbReference>
<dbReference type="EC" id="4.2.1.33" evidence="13"/>
<comment type="function">
    <text evidence="2 13">Catalyzes the isomerization between 2-isopropylmalate and 3-isopropylmalate, via the formation of 2-isopropylmaleate.</text>
</comment>
<dbReference type="PANTHER" id="PTHR43822:SF9">
    <property type="entry name" value="3-ISOPROPYLMALATE DEHYDRATASE"/>
    <property type="match status" value="1"/>
</dbReference>
<keyword evidence="8 13" id="KW-0408">Iron</keyword>
<dbReference type="UniPathway" id="UPA00048">
    <property type="reaction ID" value="UER00071"/>
</dbReference>
<dbReference type="InterPro" id="IPR015931">
    <property type="entry name" value="Acnase/IPM_dHydase_lsu_aba_1/3"/>
</dbReference>
<dbReference type="Pfam" id="PF00330">
    <property type="entry name" value="Aconitase"/>
    <property type="match status" value="1"/>
</dbReference>
<feature type="binding site" evidence="13">
    <location>
        <position position="406"/>
    </location>
    <ligand>
        <name>[4Fe-4S] cluster</name>
        <dbReference type="ChEBI" id="CHEBI:49883"/>
    </ligand>
</feature>
<dbReference type="Proteomes" id="UP000054099">
    <property type="component" value="Unassembled WGS sequence"/>
</dbReference>
<evidence type="ECO:0000256" key="12">
    <source>
        <dbReference type="ARBA" id="ARBA00023501"/>
    </source>
</evidence>
<dbReference type="PROSITE" id="PS00450">
    <property type="entry name" value="ACONITASE_1"/>
    <property type="match status" value="1"/>
</dbReference>
<evidence type="ECO:0000313" key="16">
    <source>
        <dbReference type="Proteomes" id="UP000054099"/>
    </source>
</evidence>
<keyword evidence="9 13" id="KW-0411">Iron-sulfur</keyword>
<evidence type="ECO:0000256" key="3">
    <source>
        <dbReference type="ARBA" id="ARBA00004729"/>
    </source>
</evidence>
<feature type="domain" description="Aconitase/3-isopropylmalate dehydratase large subunit alpha/beta/alpha" evidence="14">
    <location>
        <begin position="7"/>
        <end position="456"/>
    </location>
</feature>
<dbReference type="InterPro" id="IPR050067">
    <property type="entry name" value="IPM_dehydratase_rel_enz"/>
</dbReference>
<keyword evidence="7 13" id="KW-0479">Metal-binding</keyword>
<dbReference type="InterPro" id="IPR033941">
    <property type="entry name" value="IPMI_cat"/>
</dbReference>
<evidence type="ECO:0000256" key="11">
    <source>
        <dbReference type="ARBA" id="ARBA00023304"/>
    </source>
</evidence>
<dbReference type="FunFam" id="3.30.499.10:FF:000007">
    <property type="entry name" value="3-isopropylmalate dehydratase large subunit"/>
    <property type="match status" value="1"/>
</dbReference>
<dbReference type="RefSeq" id="WP_061972582.1">
    <property type="nucleotide sequence ID" value="NZ_FMAV01000002.1"/>
</dbReference>
<organism evidence="15 16">
    <name type="scientific">Fictibacillus enclensis</name>
    <dbReference type="NCBI Taxonomy" id="1017270"/>
    <lineage>
        <taxon>Bacteria</taxon>
        <taxon>Bacillati</taxon>
        <taxon>Bacillota</taxon>
        <taxon>Bacilli</taxon>
        <taxon>Bacillales</taxon>
        <taxon>Fictibacillaceae</taxon>
        <taxon>Fictibacillus</taxon>
    </lineage>
</organism>
<sequence length="477" mass="52480">MTKTIIDKVWEKHTVMQEENKPGLLYIDLHLLHEVTSPQAFAGLREKNRKVRRPDLCFATMDHNIPTKNRFVIDDSIALKQIQTLEENCKEYGIHLEGLESDQQGIVHVIGPELGLTLPGKTIVCGDSHTSTHGAFGALAFGIGTSEVEHVLATQTLWQQKPKQLKVNIEGKRGFGVTAKDIILALIAQYGTNVGAGHVIEFTGETVRSFTMEERMTLCNMSIEAGAKAGLVAPDEKTYEYIKGRKYAPQGEQFEEKVNEWKALRSDADAKYDKVIEINAAEVEPMVTWGTNPSMGVGISGNVPSYSDEQTQQERESLQKALHYMGLNPGQSLTEVPVQHVFIGSCTNSRLSDLRAAAKVVKGRKVHGGVQAIVVPGSQQVKAKAEQEGLHLVFQEAGFDWRDSGCSMCLGMNPDIVPEGERCASTSNRNFEGRQGKGARTHLVSPEMAAAAAIEGKFTDVRKFQSGFREGEQYARI</sequence>
<reference evidence="15 16" key="1">
    <citation type="journal article" date="2014" name="Antonie Van Leeuwenhoek">
        <title>Fictibacillus enclensis sp. nov., isolated from marine sediment.</title>
        <authorList>
            <person name="Dastager S.G."/>
            <person name="Mawlankar R."/>
            <person name="Srinivasan K."/>
            <person name="Tang S.K."/>
            <person name="Lee J.C."/>
            <person name="Ramana V.V."/>
            <person name="Shouche Y.S."/>
        </authorList>
    </citation>
    <scope>NUCLEOTIDE SEQUENCE [LARGE SCALE GENOMIC DNA]</scope>
    <source>
        <strain evidence="15 16">NIO-1003</strain>
    </source>
</reference>
<evidence type="ECO:0000256" key="4">
    <source>
        <dbReference type="ARBA" id="ARBA00022430"/>
    </source>
</evidence>
<comment type="pathway">
    <text evidence="3 13">Amino-acid biosynthesis; L-leucine biosynthesis; L-leucine from 3-methyl-2-oxobutanoate: step 2/4.</text>
</comment>
<protein>
    <recommendedName>
        <fullName evidence="13">3-isopropylmalate dehydratase large subunit</fullName>
        <ecNumber evidence="13">4.2.1.33</ecNumber>
    </recommendedName>
    <alternativeName>
        <fullName evidence="13">Alpha-IPM isomerase</fullName>
        <shortName evidence="13">IPMI</shortName>
    </alternativeName>
    <alternativeName>
        <fullName evidence="13">Isopropylmalate isomerase</fullName>
    </alternativeName>
</protein>
<keyword evidence="5 13" id="KW-0004">4Fe-4S</keyword>
<dbReference type="InterPro" id="IPR001030">
    <property type="entry name" value="Acoase/IPM_deHydtase_lsu_aba"/>
</dbReference>
<evidence type="ECO:0000256" key="10">
    <source>
        <dbReference type="ARBA" id="ARBA00023239"/>
    </source>
</evidence>
<dbReference type="AlphaFoldDB" id="A0A0V8JAS6"/>
<dbReference type="PANTHER" id="PTHR43822">
    <property type="entry name" value="HOMOACONITASE, MITOCHONDRIAL-RELATED"/>
    <property type="match status" value="1"/>
</dbReference>
<gene>
    <name evidence="13" type="primary">leuC</name>
    <name evidence="15" type="ORF">AS030_14500</name>
</gene>
<dbReference type="GO" id="GO:0016853">
    <property type="term" value="F:isomerase activity"/>
    <property type="evidence" value="ECO:0007669"/>
    <property type="project" value="UniProtKB-KW"/>
</dbReference>
<dbReference type="GO" id="GO:0046872">
    <property type="term" value="F:metal ion binding"/>
    <property type="evidence" value="ECO:0007669"/>
    <property type="project" value="UniProtKB-KW"/>
</dbReference>
<evidence type="ECO:0000256" key="8">
    <source>
        <dbReference type="ARBA" id="ARBA00023004"/>
    </source>
</evidence>
<evidence type="ECO:0000256" key="6">
    <source>
        <dbReference type="ARBA" id="ARBA00022605"/>
    </source>
</evidence>
<evidence type="ECO:0000256" key="13">
    <source>
        <dbReference type="HAMAP-Rule" id="MF_01026"/>
    </source>
</evidence>
<keyword evidence="4 13" id="KW-0432">Leucine biosynthesis</keyword>
<evidence type="ECO:0000256" key="1">
    <source>
        <dbReference type="ARBA" id="ARBA00000491"/>
    </source>
</evidence>
<dbReference type="EMBL" id="LNQN01000002">
    <property type="protein sequence ID" value="KSU83744.1"/>
    <property type="molecule type" value="Genomic_DNA"/>
</dbReference>
<evidence type="ECO:0000256" key="7">
    <source>
        <dbReference type="ARBA" id="ARBA00022723"/>
    </source>
</evidence>
<dbReference type="CDD" id="cd01583">
    <property type="entry name" value="IPMI"/>
    <property type="match status" value="1"/>
</dbReference>
<keyword evidence="15" id="KW-0413">Isomerase</keyword>
<comment type="catalytic activity">
    <reaction evidence="12">
        <text>citrate = D-threo-isocitrate</text>
        <dbReference type="Rhea" id="RHEA:10336"/>
        <dbReference type="ChEBI" id="CHEBI:15562"/>
        <dbReference type="ChEBI" id="CHEBI:16947"/>
        <dbReference type="EC" id="4.2.1.3"/>
    </reaction>
</comment>
<evidence type="ECO:0000313" key="15">
    <source>
        <dbReference type="EMBL" id="KSU83744.1"/>
    </source>
</evidence>
<dbReference type="NCBIfam" id="NF004016">
    <property type="entry name" value="PRK05478.1"/>
    <property type="match status" value="1"/>
</dbReference>
<dbReference type="PROSITE" id="PS01244">
    <property type="entry name" value="ACONITASE_2"/>
    <property type="match status" value="1"/>
</dbReference>
<evidence type="ECO:0000259" key="14">
    <source>
        <dbReference type="Pfam" id="PF00330"/>
    </source>
</evidence>
<proteinExistence type="inferred from homology"/>
<evidence type="ECO:0000256" key="9">
    <source>
        <dbReference type="ARBA" id="ARBA00023014"/>
    </source>
</evidence>
<name>A0A0V8JAS6_9BACL</name>
<keyword evidence="11 13" id="KW-0100">Branched-chain amino acid biosynthesis</keyword>
<keyword evidence="10 13" id="KW-0456">Lyase</keyword>
<keyword evidence="16" id="KW-1185">Reference proteome</keyword>
<dbReference type="InterPro" id="IPR004430">
    <property type="entry name" value="3-IsopropMal_deHydase_lsu"/>
</dbReference>
<comment type="similarity">
    <text evidence="13">Belongs to the aconitase/IPM isomerase family. LeuC type 1 subfamily.</text>
</comment>
<accession>A0A0V8JAS6</accession>
<dbReference type="GO" id="GO:0051539">
    <property type="term" value="F:4 iron, 4 sulfur cluster binding"/>
    <property type="evidence" value="ECO:0007669"/>
    <property type="project" value="UniProtKB-KW"/>
</dbReference>
<dbReference type="PRINTS" id="PR00415">
    <property type="entry name" value="ACONITASE"/>
</dbReference>
<dbReference type="HAMAP" id="MF_01026">
    <property type="entry name" value="LeuC_type1"/>
    <property type="match status" value="1"/>
</dbReference>
<dbReference type="InterPro" id="IPR036008">
    <property type="entry name" value="Aconitase_4Fe-4S_dom"/>
</dbReference>
<evidence type="ECO:0000256" key="5">
    <source>
        <dbReference type="ARBA" id="ARBA00022485"/>
    </source>
</evidence>
<feature type="binding site" evidence="13">
    <location>
        <position position="346"/>
    </location>
    <ligand>
        <name>[4Fe-4S] cluster</name>
        <dbReference type="ChEBI" id="CHEBI:49883"/>
    </ligand>
</feature>
<dbReference type="GO" id="GO:0009098">
    <property type="term" value="P:L-leucine biosynthetic process"/>
    <property type="evidence" value="ECO:0007669"/>
    <property type="project" value="UniProtKB-UniRule"/>
</dbReference>
<dbReference type="GO" id="GO:0003994">
    <property type="term" value="F:aconitate hydratase activity"/>
    <property type="evidence" value="ECO:0007669"/>
    <property type="project" value="UniProtKB-EC"/>
</dbReference>
<feature type="binding site" evidence="13">
    <location>
        <position position="409"/>
    </location>
    <ligand>
        <name>[4Fe-4S] cluster</name>
        <dbReference type="ChEBI" id="CHEBI:49883"/>
    </ligand>
</feature>
<comment type="cofactor">
    <cofactor evidence="13">
        <name>[4Fe-4S] cluster</name>
        <dbReference type="ChEBI" id="CHEBI:49883"/>
    </cofactor>
    <text evidence="13">Binds 1 [4Fe-4S] cluster per subunit.</text>
</comment>
<dbReference type="GO" id="GO:0003861">
    <property type="term" value="F:3-isopropylmalate dehydratase activity"/>
    <property type="evidence" value="ECO:0007669"/>
    <property type="project" value="UniProtKB-UniRule"/>
</dbReference>
<dbReference type="NCBIfam" id="NF009116">
    <property type="entry name" value="PRK12466.1"/>
    <property type="match status" value="1"/>
</dbReference>
<keyword evidence="6 13" id="KW-0028">Amino-acid biosynthesis</keyword>
<dbReference type="InterPro" id="IPR018136">
    <property type="entry name" value="Aconitase_4Fe-4S_BS"/>
</dbReference>
<evidence type="ECO:0000256" key="2">
    <source>
        <dbReference type="ARBA" id="ARBA00002695"/>
    </source>
</evidence>
<comment type="catalytic activity">
    <reaction evidence="1 13">
        <text>(2R,3S)-3-isopropylmalate = (2S)-2-isopropylmalate</text>
        <dbReference type="Rhea" id="RHEA:32287"/>
        <dbReference type="ChEBI" id="CHEBI:1178"/>
        <dbReference type="ChEBI" id="CHEBI:35121"/>
        <dbReference type="EC" id="4.2.1.33"/>
    </reaction>
</comment>
<comment type="subunit">
    <text evidence="13">Heterodimer of LeuC and LeuD.</text>
</comment>
<dbReference type="Gene3D" id="3.30.499.10">
    <property type="entry name" value="Aconitase, domain 3"/>
    <property type="match status" value="2"/>
</dbReference>